<accession>A0A4R6PXH5</accession>
<feature type="transmembrane region" description="Helical" evidence="6">
    <location>
        <begin position="14"/>
        <end position="32"/>
    </location>
</feature>
<feature type="transmembrane region" description="Helical" evidence="6">
    <location>
        <begin position="75"/>
        <end position="93"/>
    </location>
</feature>
<proteinExistence type="predicted"/>
<dbReference type="PANTHER" id="PTHR30474:SF1">
    <property type="entry name" value="PEPTIDOGLYCAN GLYCOSYLTRANSFERASE MRDB"/>
    <property type="match status" value="1"/>
</dbReference>
<evidence type="ECO:0000313" key="7">
    <source>
        <dbReference type="EMBL" id="TDP51049.1"/>
    </source>
</evidence>
<keyword evidence="5 6" id="KW-0472">Membrane</keyword>
<dbReference type="Proteomes" id="UP000295500">
    <property type="component" value="Unassembled WGS sequence"/>
</dbReference>
<feature type="transmembrane region" description="Helical" evidence="6">
    <location>
        <begin position="262"/>
        <end position="288"/>
    </location>
</feature>
<feature type="transmembrane region" description="Helical" evidence="6">
    <location>
        <begin position="140"/>
        <end position="156"/>
    </location>
</feature>
<comment type="subcellular location">
    <subcellularLocation>
        <location evidence="1">Membrane</location>
        <topology evidence="1">Multi-pass membrane protein</topology>
    </subcellularLocation>
</comment>
<feature type="transmembrane region" description="Helical" evidence="6">
    <location>
        <begin position="187"/>
        <end position="205"/>
    </location>
</feature>
<feature type="transmembrane region" description="Helical" evidence="6">
    <location>
        <begin position="44"/>
        <end position="63"/>
    </location>
</feature>
<feature type="transmembrane region" description="Helical" evidence="6">
    <location>
        <begin position="162"/>
        <end position="180"/>
    </location>
</feature>
<evidence type="ECO:0000256" key="4">
    <source>
        <dbReference type="ARBA" id="ARBA00022989"/>
    </source>
</evidence>
<keyword evidence="3" id="KW-0133">Cell shape</keyword>
<evidence type="ECO:0000256" key="1">
    <source>
        <dbReference type="ARBA" id="ARBA00004141"/>
    </source>
</evidence>
<dbReference type="GO" id="GO:0015648">
    <property type="term" value="F:lipid-linked peptidoglycan transporter activity"/>
    <property type="evidence" value="ECO:0007669"/>
    <property type="project" value="TreeGrafter"/>
</dbReference>
<evidence type="ECO:0000256" key="2">
    <source>
        <dbReference type="ARBA" id="ARBA00022692"/>
    </source>
</evidence>
<evidence type="ECO:0000256" key="6">
    <source>
        <dbReference type="SAM" id="Phobius"/>
    </source>
</evidence>
<sequence>MNYFLNLLKNIDKVALTVVGILAVISVLMIGSTQISSGFWSRDVIVQIGAYVIGLILLTFILYINYSIFNGTGKYLYILAIALLLLVYVPGLGLEQYGSRAWINLGFTTVQPSEFVKVLFVLIMAEYLNKHHEDLYSFKGLMKSAIVAAPIIVIILKEDFGSALVFAVIWLAMIFFAGVSMKVFAKFIVLVMACIPPMYLLMADYQKERISAFLHPSNLSLGSNYQVWESKIAIGSGGVFGQGLFKGSQKALDFIPVQKSDFIFSVIVEELGLIGGAVVIGLFTILLVRFMRAAINAYDLYGALIVVGFIGMFIFQIFENIAMTMGLMPVTGITLPFLSYGGTSILSNMMALGFILSVSVRSKGINF</sequence>
<dbReference type="Pfam" id="PF01098">
    <property type="entry name" value="FTSW_RODA_SPOVE"/>
    <property type="match status" value="1"/>
</dbReference>
<keyword evidence="2 6" id="KW-0812">Transmembrane</keyword>
<dbReference type="OrthoDB" id="9812661at2"/>
<dbReference type="GO" id="GO:0032153">
    <property type="term" value="C:cell division site"/>
    <property type="evidence" value="ECO:0007669"/>
    <property type="project" value="TreeGrafter"/>
</dbReference>
<dbReference type="PANTHER" id="PTHR30474">
    <property type="entry name" value="CELL CYCLE PROTEIN"/>
    <property type="match status" value="1"/>
</dbReference>
<dbReference type="InterPro" id="IPR001182">
    <property type="entry name" value="FtsW/RodA"/>
</dbReference>
<feature type="transmembrane region" description="Helical" evidence="6">
    <location>
        <begin position="105"/>
        <end position="128"/>
    </location>
</feature>
<reference evidence="7 8" key="1">
    <citation type="submission" date="2019-03" db="EMBL/GenBank/DDBJ databases">
        <title>Genomic Encyclopedia of Type Strains, Phase IV (KMG-IV): sequencing the most valuable type-strain genomes for metagenomic binning, comparative biology and taxonomic classification.</title>
        <authorList>
            <person name="Goeker M."/>
        </authorList>
    </citation>
    <scope>NUCLEOTIDE SEQUENCE [LARGE SCALE GENOMIC DNA]</scope>
    <source>
        <strain evidence="7 8">DSM 28287</strain>
    </source>
</reference>
<evidence type="ECO:0000256" key="5">
    <source>
        <dbReference type="ARBA" id="ARBA00023136"/>
    </source>
</evidence>
<feature type="transmembrane region" description="Helical" evidence="6">
    <location>
        <begin position="300"/>
        <end position="318"/>
    </location>
</feature>
<dbReference type="AlphaFoldDB" id="A0A4R6PXH5"/>
<evidence type="ECO:0000256" key="3">
    <source>
        <dbReference type="ARBA" id="ARBA00022960"/>
    </source>
</evidence>
<organism evidence="7 8">
    <name type="scientific">Aminicella lysinilytica</name>
    <dbReference type="NCBI Taxonomy" id="433323"/>
    <lineage>
        <taxon>Bacteria</taxon>
        <taxon>Bacillati</taxon>
        <taxon>Bacillota</taxon>
        <taxon>Clostridia</taxon>
        <taxon>Peptostreptococcales</taxon>
        <taxon>Anaerovoracaceae</taxon>
        <taxon>Aminicella</taxon>
    </lineage>
</organism>
<keyword evidence="4 6" id="KW-1133">Transmembrane helix</keyword>
<dbReference type="GO" id="GO:0008360">
    <property type="term" value="P:regulation of cell shape"/>
    <property type="evidence" value="ECO:0007669"/>
    <property type="project" value="UniProtKB-KW"/>
</dbReference>
<dbReference type="GO" id="GO:0005886">
    <property type="term" value="C:plasma membrane"/>
    <property type="evidence" value="ECO:0007669"/>
    <property type="project" value="TreeGrafter"/>
</dbReference>
<gene>
    <name evidence="7" type="ORF">EV211_13412</name>
</gene>
<dbReference type="InterPro" id="IPR018365">
    <property type="entry name" value="Cell_cycle_FtsW-rel_CS"/>
</dbReference>
<comment type="caution">
    <text evidence="7">The sequence shown here is derived from an EMBL/GenBank/DDBJ whole genome shotgun (WGS) entry which is preliminary data.</text>
</comment>
<keyword evidence="8" id="KW-1185">Reference proteome</keyword>
<protein>
    <submittedName>
        <fullName evidence="7">Rod shape determining protein RodA</fullName>
    </submittedName>
</protein>
<dbReference type="RefSeq" id="WP_133529025.1">
    <property type="nucleotide sequence ID" value="NZ_SNXO01000034.1"/>
</dbReference>
<feature type="transmembrane region" description="Helical" evidence="6">
    <location>
        <begin position="338"/>
        <end position="360"/>
    </location>
</feature>
<name>A0A4R6PXH5_9FIRM</name>
<dbReference type="EMBL" id="SNXO01000034">
    <property type="protein sequence ID" value="TDP51049.1"/>
    <property type="molecule type" value="Genomic_DNA"/>
</dbReference>
<dbReference type="GO" id="GO:0051301">
    <property type="term" value="P:cell division"/>
    <property type="evidence" value="ECO:0007669"/>
    <property type="project" value="InterPro"/>
</dbReference>
<evidence type="ECO:0000313" key="8">
    <source>
        <dbReference type="Proteomes" id="UP000295500"/>
    </source>
</evidence>
<dbReference type="PROSITE" id="PS00428">
    <property type="entry name" value="FTSW_RODA_SPOVE"/>
    <property type="match status" value="1"/>
</dbReference>